<dbReference type="GO" id="GO:0005524">
    <property type="term" value="F:ATP binding"/>
    <property type="evidence" value="ECO:0007669"/>
    <property type="project" value="UniProtKB-UniRule"/>
</dbReference>
<evidence type="ECO:0000256" key="2">
    <source>
        <dbReference type="ARBA" id="ARBA00022679"/>
    </source>
</evidence>
<dbReference type="GO" id="GO:0009423">
    <property type="term" value="P:chorismate biosynthetic process"/>
    <property type="evidence" value="ECO:0007669"/>
    <property type="project" value="UniProtKB-UniRule"/>
</dbReference>
<feature type="binding site" evidence="7">
    <location>
        <position position="153"/>
    </location>
    <ligand>
        <name>ATP</name>
        <dbReference type="ChEBI" id="CHEBI:30616"/>
    </ligand>
</feature>
<comment type="subcellular location">
    <subcellularLocation>
        <location evidence="7">Cytoplasm</location>
    </subcellularLocation>
</comment>
<dbReference type="SUPFAM" id="SSF52540">
    <property type="entry name" value="P-loop containing nucleoside triphosphate hydrolases"/>
    <property type="match status" value="1"/>
</dbReference>
<name>A0A927C1D1_9GAMM</name>
<feature type="binding site" evidence="7">
    <location>
        <position position="136"/>
    </location>
    <ligand>
        <name>substrate</name>
    </ligand>
</feature>
<gene>
    <name evidence="7" type="primary">aroK</name>
    <name evidence="8" type="ORF">IB286_03230</name>
</gene>
<dbReference type="PANTHER" id="PTHR21087">
    <property type="entry name" value="SHIKIMATE KINASE"/>
    <property type="match status" value="1"/>
</dbReference>
<dbReference type="GO" id="GO:0004765">
    <property type="term" value="F:shikimate kinase activity"/>
    <property type="evidence" value="ECO:0007669"/>
    <property type="project" value="UniProtKB-UniRule"/>
</dbReference>
<comment type="catalytic activity">
    <reaction evidence="7">
        <text>shikimate + ATP = 3-phosphoshikimate + ADP + H(+)</text>
        <dbReference type="Rhea" id="RHEA:13121"/>
        <dbReference type="ChEBI" id="CHEBI:15378"/>
        <dbReference type="ChEBI" id="CHEBI:30616"/>
        <dbReference type="ChEBI" id="CHEBI:36208"/>
        <dbReference type="ChEBI" id="CHEBI:145989"/>
        <dbReference type="ChEBI" id="CHEBI:456216"/>
        <dbReference type="EC" id="2.7.1.71"/>
    </reaction>
</comment>
<keyword evidence="6 7" id="KW-0057">Aromatic amino acid biosynthesis</keyword>
<dbReference type="GO" id="GO:0000287">
    <property type="term" value="F:magnesium ion binding"/>
    <property type="evidence" value="ECO:0007669"/>
    <property type="project" value="UniProtKB-UniRule"/>
</dbReference>
<dbReference type="HAMAP" id="MF_00109">
    <property type="entry name" value="Shikimate_kinase"/>
    <property type="match status" value="1"/>
</dbReference>
<comment type="function">
    <text evidence="7">Catalyzes the specific phosphorylation of the 3-hydroxyl group of shikimic acid using ATP as a cosubstrate.</text>
</comment>
<evidence type="ECO:0000313" key="9">
    <source>
        <dbReference type="Proteomes" id="UP000610558"/>
    </source>
</evidence>
<dbReference type="Pfam" id="PF01202">
    <property type="entry name" value="SKI"/>
    <property type="match status" value="1"/>
</dbReference>
<keyword evidence="3 7" id="KW-0547">Nucleotide-binding</keyword>
<feature type="binding site" evidence="7">
    <location>
        <position position="81"/>
    </location>
    <ligand>
        <name>substrate</name>
    </ligand>
</feature>
<evidence type="ECO:0000256" key="3">
    <source>
        <dbReference type="ARBA" id="ARBA00022741"/>
    </source>
</evidence>
<comment type="cofactor">
    <cofactor evidence="7">
        <name>Mg(2+)</name>
        <dbReference type="ChEBI" id="CHEBI:18420"/>
    </cofactor>
    <text evidence="7">Binds 1 Mg(2+) ion per subunit.</text>
</comment>
<keyword evidence="9" id="KW-1185">Reference proteome</keyword>
<comment type="caution">
    <text evidence="8">The sequence shown here is derived from an EMBL/GenBank/DDBJ whole genome shotgun (WGS) entry which is preliminary data.</text>
</comment>
<feature type="binding site" evidence="7">
    <location>
        <position position="18"/>
    </location>
    <ligand>
        <name>Mg(2+)</name>
        <dbReference type="ChEBI" id="CHEBI:18420"/>
    </ligand>
</feature>
<comment type="pathway">
    <text evidence="7">Metabolic intermediate biosynthesis; chorismate biosynthesis; chorismate from D-erythrose 4-phosphate and phosphoenolpyruvate: step 5/7.</text>
</comment>
<dbReference type="EC" id="2.7.1.71" evidence="7"/>
<feature type="binding site" evidence="7">
    <location>
        <position position="36"/>
    </location>
    <ligand>
        <name>substrate</name>
    </ligand>
</feature>
<dbReference type="PRINTS" id="PR01100">
    <property type="entry name" value="SHIKIMTKNASE"/>
</dbReference>
<keyword evidence="7" id="KW-0460">Magnesium</keyword>
<accession>A0A927C1D1</accession>
<dbReference type="EMBL" id="JACXLD010000001">
    <property type="protein sequence ID" value="MBD2858006.1"/>
    <property type="molecule type" value="Genomic_DNA"/>
</dbReference>
<keyword evidence="4 7" id="KW-0418">Kinase</keyword>
<dbReference type="InterPro" id="IPR000623">
    <property type="entry name" value="Shikimate_kinase/TSH1"/>
</dbReference>
<dbReference type="RefSeq" id="WP_190762355.1">
    <property type="nucleotide sequence ID" value="NZ_JACXLD010000001.1"/>
</dbReference>
<dbReference type="CDD" id="cd00464">
    <property type="entry name" value="SK"/>
    <property type="match status" value="1"/>
</dbReference>
<keyword evidence="7" id="KW-0963">Cytoplasm</keyword>
<evidence type="ECO:0000256" key="6">
    <source>
        <dbReference type="ARBA" id="ARBA00023141"/>
    </source>
</evidence>
<comment type="similarity">
    <text evidence="7">Belongs to the shikimate kinase family.</text>
</comment>
<evidence type="ECO:0000313" key="8">
    <source>
        <dbReference type="EMBL" id="MBD2858006.1"/>
    </source>
</evidence>
<sequence length="172" mass="18707">MNSDDAIILIGMPASGKSTLGRMLAARLRRKFVDTDTLIETATGEPLQHTLDREGYLKLRDLEEQAILAEDFHSAIVATGGSAVYSEAAMAHLRQFGPLVFLDVPLTELNIRLSNFGSRGIASAPGSGLADIYADRQPRYLRTADYQINVTERSETEAVNAILEMLGLTPSV</sequence>
<comment type="subunit">
    <text evidence="7">Monomer.</text>
</comment>
<reference evidence="8" key="1">
    <citation type="submission" date="2020-09" db="EMBL/GenBank/DDBJ databases">
        <authorList>
            <person name="Yoon J.-W."/>
        </authorList>
    </citation>
    <scope>NUCLEOTIDE SEQUENCE</scope>
    <source>
        <strain evidence="8">KMU-158</strain>
    </source>
</reference>
<dbReference type="GO" id="GO:0008652">
    <property type="term" value="P:amino acid biosynthetic process"/>
    <property type="evidence" value="ECO:0007669"/>
    <property type="project" value="UniProtKB-KW"/>
</dbReference>
<protein>
    <recommendedName>
        <fullName evidence="7">Shikimate kinase</fullName>
        <shortName evidence="7">SK</shortName>
        <ecNumber evidence="7">2.7.1.71</ecNumber>
    </recommendedName>
</protein>
<dbReference type="Gene3D" id="3.40.50.300">
    <property type="entry name" value="P-loop containing nucleotide triphosphate hydrolases"/>
    <property type="match status" value="1"/>
</dbReference>
<organism evidence="8 9">
    <name type="scientific">Spongiibacter pelagi</name>
    <dbReference type="NCBI Taxonomy" id="2760804"/>
    <lineage>
        <taxon>Bacteria</taxon>
        <taxon>Pseudomonadati</taxon>
        <taxon>Pseudomonadota</taxon>
        <taxon>Gammaproteobacteria</taxon>
        <taxon>Cellvibrionales</taxon>
        <taxon>Spongiibacteraceae</taxon>
        <taxon>Spongiibacter</taxon>
    </lineage>
</organism>
<evidence type="ECO:0000256" key="7">
    <source>
        <dbReference type="HAMAP-Rule" id="MF_00109"/>
    </source>
</evidence>
<keyword evidence="7" id="KW-0479">Metal-binding</keyword>
<keyword evidence="5 7" id="KW-0067">ATP-binding</keyword>
<proteinExistence type="inferred from homology"/>
<feature type="binding site" evidence="7">
    <location>
        <position position="60"/>
    </location>
    <ligand>
        <name>substrate</name>
    </ligand>
</feature>
<dbReference type="GO" id="GO:0005829">
    <property type="term" value="C:cytosol"/>
    <property type="evidence" value="ECO:0007669"/>
    <property type="project" value="TreeGrafter"/>
</dbReference>
<dbReference type="Proteomes" id="UP000610558">
    <property type="component" value="Unassembled WGS sequence"/>
</dbReference>
<evidence type="ECO:0000256" key="5">
    <source>
        <dbReference type="ARBA" id="ARBA00022840"/>
    </source>
</evidence>
<evidence type="ECO:0000256" key="4">
    <source>
        <dbReference type="ARBA" id="ARBA00022777"/>
    </source>
</evidence>
<evidence type="ECO:0000256" key="1">
    <source>
        <dbReference type="ARBA" id="ARBA00022605"/>
    </source>
</evidence>
<keyword evidence="2 7" id="KW-0808">Transferase</keyword>
<dbReference type="InterPro" id="IPR027417">
    <property type="entry name" value="P-loop_NTPase"/>
</dbReference>
<feature type="binding site" evidence="7">
    <location>
        <begin position="14"/>
        <end position="19"/>
    </location>
    <ligand>
        <name>ATP</name>
        <dbReference type="ChEBI" id="CHEBI:30616"/>
    </ligand>
</feature>
<dbReference type="AlphaFoldDB" id="A0A927C1D1"/>
<keyword evidence="1 7" id="KW-0028">Amino-acid biosynthesis</keyword>
<dbReference type="PANTHER" id="PTHR21087:SF16">
    <property type="entry name" value="SHIKIMATE KINASE 1, CHLOROPLASTIC"/>
    <property type="match status" value="1"/>
</dbReference>
<dbReference type="GO" id="GO:0009073">
    <property type="term" value="P:aromatic amino acid family biosynthetic process"/>
    <property type="evidence" value="ECO:0007669"/>
    <property type="project" value="UniProtKB-KW"/>
</dbReference>
<dbReference type="InterPro" id="IPR031322">
    <property type="entry name" value="Shikimate/glucono_kinase"/>
</dbReference>
<feature type="binding site" evidence="7">
    <location>
        <position position="119"/>
    </location>
    <ligand>
        <name>ATP</name>
        <dbReference type="ChEBI" id="CHEBI:30616"/>
    </ligand>
</feature>